<dbReference type="PANTHER" id="PTHR46558">
    <property type="entry name" value="TRACRIPTIONAL REGULATORY PROTEIN-RELATED-RELATED"/>
    <property type="match status" value="1"/>
</dbReference>
<dbReference type="PANTHER" id="PTHR46558:SF4">
    <property type="entry name" value="DNA-BIDING PHAGE PROTEIN"/>
    <property type="match status" value="1"/>
</dbReference>
<dbReference type="OrthoDB" id="48775at2"/>
<dbReference type="CDD" id="cd00093">
    <property type="entry name" value="HTH_XRE"/>
    <property type="match status" value="1"/>
</dbReference>
<accession>A0A414NZT5</accession>
<dbReference type="SMART" id="SM00530">
    <property type="entry name" value="HTH_XRE"/>
    <property type="match status" value="1"/>
</dbReference>
<dbReference type="EMBL" id="QRHE01000001">
    <property type="protein sequence ID" value="RHF53456.1"/>
    <property type="molecule type" value="Genomic_DNA"/>
</dbReference>
<dbReference type="Pfam" id="PF01381">
    <property type="entry name" value="HTH_3"/>
    <property type="match status" value="1"/>
</dbReference>
<dbReference type="RefSeq" id="WP_118174504.1">
    <property type="nucleotide sequence ID" value="NZ_JAQEAO010000018.1"/>
</dbReference>
<proteinExistence type="predicted"/>
<name>A0A414NZT5_9FIRM</name>
<evidence type="ECO:0000313" key="4">
    <source>
        <dbReference type="Proteomes" id="UP000283442"/>
    </source>
</evidence>
<comment type="caution">
    <text evidence="3">The sequence shown here is derived from an EMBL/GenBank/DDBJ whole genome shotgun (WGS) entry which is preliminary data.</text>
</comment>
<gene>
    <name evidence="3" type="ORF">DW674_00920</name>
</gene>
<evidence type="ECO:0000259" key="2">
    <source>
        <dbReference type="PROSITE" id="PS50943"/>
    </source>
</evidence>
<dbReference type="Gene3D" id="1.10.260.40">
    <property type="entry name" value="lambda repressor-like DNA-binding domains"/>
    <property type="match status" value="1"/>
</dbReference>
<evidence type="ECO:0000256" key="1">
    <source>
        <dbReference type="ARBA" id="ARBA00023125"/>
    </source>
</evidence>
<dbReference type="InterPro" id="IPR001387">
    <property type="entry name" value="Cro/C1-type_HTH"/>
</dbReference>
<reference evidence="3 4" key="1">
    <citation type="submission" date="2018-08" db="EMBL/GenBank/DDBJ databases">
        <title>A genome reference for cultivated species of the human gut microbiota.</title>
        <authorList>
            <person name="Zou Y."/>
            <person name="Xue W."/>
            <person name="Luo G."/>
        </authorList>
    </citation>
    <scope>NUCLEOTIDE SEQUENCE [LARGE SCALE GENOMIC DNA]</scope>
    <source>
        <strain evidence="3 4">AM25-21AC</strain>
    </source>
</reference>
<feature type="domain" description="HTH cro/C1-type" evidence="2">
    <location>
        <begin position="5"/>
        <end position="60"/>
    </location>
</feature>
<dbReference type="Proteomes" id="UP000283442">
    <property type="component" value="Unassembled WGS sequence"/>
</dbReference>
<protein>
    <submittedName>
        <fullName evidence="3">XRE family transcriptional regulator</fullName>
    </submittedName>
</protein>
<dbReference type="AlphaFoldDB" id="A0A414NZT5"/>
<dbReference type="SUPFAM" id="SSF47413">
    <property type="entry name" value="lambda repressor-like DNA-binding domains"/>
    <property type="match status" value="1"/>
</dbReference>
<dbReference type="PROSITE" id="PS50943">
    <property type="entry name" value="HTH_CROC1"/>
    <property type="match status" value="1"/>
</dbReference>
<evidence type="ECO:0000313" key="3">
    <source>
        <dbReference type="EMBL" id="RHF53456.1"/>
    </source>
</evidence>
<sequence>MFERLRELRKEKGLTCEDMAKLLGLDTKAAYSKKELGRTKFSLDDARKVSRVLGKSIDDIFFTNKVSLKDTKRNTA</sequence>
<dbReference type="InterPro" id="IPR010982">
    <property type="entry name" value="Lambda_DNA-bd_dom_sf"/>
</dbReference>
<keyword evidence="1" id="KW-0238">DNA-binding</keyword>
<dbReference type="GO" id="GO:0003677">
    <property type="term" value="F:DNA binding"/>
    <property type="evidence" value="ECO:0007669"/>
    <property type="project" value="UniProtKB-KW"/>
</dbReference>
<organism evidence="3 4">
    <name type="scientific">Mitsuokella multacida</name>
    <dbReference type="NCBI Taxonomy" id="52226"/>
    <lineage>
        <taxon>Bacteria</taxon>
        <taxon>Bacillati</taxon>
        <taxon>Bacillota</taxon>
        <taxon>Negativicutes</taxon>
        <taxon>Selenomonadales</taxon>
        <taxon>Selenomonadaceae</taxon>
        <taxon>Mitsuokella</taxon>
    </lineage>
</organism>